<dbReference type="AlphaFoldDB" id="A0A381RNH8"/>
<gene>
    <name evidence="1" type="ORF">METZ01_LOCUS46280</name>
</gene>
<protein>
    <submittedName>
        <fullName evidence="1">Uncharacterized protein</fullName>
    </submittedName>
</protein>
<evidence type="ECO:0000313" key="1">
    <source>
        <dbReference type="EMBL" id="SUZ93426.1"/>
    </source>
</evidence>
<reference evidence="1" key="1">
    <citation type="submission" date="2018-05" db="EMBL/GenBank/DDBJ databases">
        <authorList>
            <person name="Lanie J.A."/>
            <person name="Ng W.-L."/>
            <person name="Kazmierczak K.M."/>
            <person name="Andrzejewski T.M."/>
            <person name="Davidsen T.M."/>
            <person name="Wayne K.J."/>
            <person name="Tettelin H."/>
            <person name="Glass J.I."/>
            <person name="Rusch D."/>
            <person name="Podicherti R."/>
            <person name="Tsui H.-C.T."/>
            <person name="Winkler M.E."/>
        </authorList>
    </citation>
    <scope>NUCLEOTIDE SEQUENCE</scope>
</reference>
<organism evidence="1">
    <name type="scientific">marine metagenome</name>
    <dbReference type="NCBI Taxonomy" id="408172"/>
    <lineage>
        <taxon>unclassified sequences</taxon>
        <taxon>metagenomes</taxon>
        <taxon>ecological metagenomes</taxon>
    </lineage>
</organism>
<sequence length="49" mass="5572">MSPEHAKGKPLDKRTVRRNVLRLMPSLTIPRSYLNAGIDIMLDVLRNAL</sequence>
<accession>A0A381RNH8</accession>
<name>A0A381RNH8_9ZZZZ</name>
<proteinExistence type="predicted"/>
<dbReference type="EMBL" id="UINC01002145">
    <property type="protein sequence ID" value="SUZ93426.1"/>
    <property type="molecule type" value="Genomic_DNA"/>
</dbReference>